<protein>
    <submittedName>
        <fullName evidence="1">Uncharacterized protein</fullName>
    </submittedName>
</protein>
<reference evidence="1 2" key="1">
    <citation type="submission" date="2018-12" db="EMBL/GenBank/DDBJ databases">
        <title>A novel vanA-carrying plasmid in a clinical isolate of Enterococcus avium.</title>
        <authorList>
            <person name="Bernasconi O.J."/>
            <person name="Luzzaro F."/>
            <person name="Endimiani A."/>
        </authorList>
    </citation>
    <scope>NUCLEOTIDE SEQUENCE [LARGE SCALE GENOMIC DNA]</scope>
    <source>
        <strain evidence="1 2">LC0559/18</strain>
    </source>
</reference>
<gene>
    <name evidence="1" type="ORF">EK398_01430</name>
</gene>
<name>A0A437UJ28_ENTAV</name>
<evidence type="ECO:0000313" key="1">
    <source>
        <dbReference type="EMBL" id="RVU93630.1"/>
    </source>
</evidence>
<proteinExistence type="predicted"/>
<dbReference type="RefSeq" id="WP_127978072.1">
    <property type="nucleotide sequence ID" value="NZ_JAYEYR010000005.1"/>
</dbReference>
<dbReference type="AlphaFoldDB" id="A0A437UJ28"/>
<dbReference type="Proteomes" id="UP000288388">
    <property type="component" value="Unassembled WGS sequence"/>
</dbReference>
<dbReference type="EMBL" id="RYZS01000001">
    <property type="protein sequence ID" value="RVU93630.1"/>
    <property type="molecule type" value="Genomic_DNA"/>
</dbReference>
<accession>A0A437UJ28</accession>
<evidence type="ECO:0000313" key="2">
    <source>
        <dbReference type="Proteomes" id="UP000288388"/>
    </source>
</evidence>
<sequence>MEDYKYIFQEDNPEQFLTETFDKETRIYLNSSVKLGYQLAVDTVKKDDSWLNELRGKEVLPRLKTYGVEYMIVQYIKNGLLNLDYSINYTSGKNNTFLLFKDQKDKTNLIVNQATNAARPSRYAKYRASRYNNFETYFDFETNKFVEEKPVYIELNHGYQTDIPTFTVLGIPQNRKTWYTSIPVDKEFELLTENKAKFITTEKELSDFNFDDFEEHVKESDAQ</sequence>
<organism evidence="1 2">
    <name type="scientific">Enterococcus avium</name>
    <name type="common">Streptococcus avium</name>
    <dbReference type="NCBI Taxonomy" id="33945"/>
    <lineage>
        <taxon>Bacteria</taxon>
        <taxon>Bacillati</taxon>
        <taxon>Bacillota</taxon>
        <taxon>Bacilli</taxon>
        <taxon>Lactobacillales</taxon>
        <taxon>Enterococcaceae</taxon>
        <taxon>Enterococcus</taxon>
    </lineage>
</organism>
<comment type="caution">
    <text evidence="1">The sequence shown here is derived from an EMBL/GenBank/DDBJ whole genome shotgun (WGS) entry which is preliminary data.</text>
</comment>